<dbReference type="AlphaFoldDB" id="A0A915K039"/>
<organism evidence="7 8">
    <name type="scientific">Romanomermis culicivorax</name>
    <name type="common">Nematode worm</name>
    <dbReference type="NCBI Taxonomy" id="13658"/>
    <lineage>
        <taxon>Eukaryota</taxon>
        <taxon>Metazoa</taxon>
        <taxon>Ecdysozoa</taxon>
        <taxon>Nematoda</taxon>
        <taxon>Enoplea</taxon>
        <taxon>Dorylaimia</taxon>
        <taxon>Mermithida</taxon>
        <taxon>Mermithoidea</taxon>
        <taxon>Mermithidae</taxon>
        <taxon>Romanomermis</taxon>
    </lineage>
</organism>
<keyword evidence="2 6" id="KW-0812">Transmembrane</keyword>
<feature type="transmembrane region" description="Helical" evidence="6">
    <location>
        <begin position="137"/>
        <end position="161"/>
    </location>
</feature>
<sequence length="164" mass="18436">MELTVALSCEYSDKISKFIDRNPLLDASSSKKLKLYIKSGNLSLEALQLLKPFSGDKLGFYLHEMLRDLNKEIILPKYEPPPPNANYVARMEALKARLANEEKMNKFLIVFFNTILTVAGAFAFTYAAVGYTFHGDVFAAQMILGCFVATVVLFADLYFIIRSS</sequence>
<feature type="transmembrane region" description="Helical" evidence="6">
    <location>
        <begin position="107"/>
        <end position="131"/>
    </location>
</feature>
<evidence type="ECO:0000313" key="7">
    <source>
        <dbReference type="Proteomes" id="UP000887565"/>
    </source>
</evidence>
<proteinExistence type="predicted"/>
<dbReference type="PANTHER" id="PTHR31394">
    <property type="entry name" value="TRANSMEMBRANE PROTEIN 199"/>
    <property type="match status" value="1"/>
</dbReference>
<evidence type="ECO:0000256" key="2">
    <source>
        <dbReference type="ARBA" id="ARBA00022692"/>
    </source>
</evidence>
<dbReference type="WBParaSite" id="nRc.2.0.1.t31575-RA">
    <property type="protein sequence ID" value="nRc.2.0.1.t31575-RA"/>
    <property type="gene ID" value="nRc.2.0.1.g31575"/>
</dbReference>
<keyword evidence="7" id="KW-1185">Reference proteome</keyword>
<evidence type="ECO:0000256" key="5">
    <source>
        <dbReference type="ARBA" id="ARBA00023136"/>
    </source>
</evidence>
<dbReference type="InterPro" id="IPR021013">
    <property type="entry name" value="ATPase_Vma12"/>
</dbReference>
<keyword evidence="3" id="KW-0256">Endoplasmic reticulum</keyword>
<dbReference type="PANTHER" id="PTHR31394:SF1">
    <property type="entry name" value="TRANSMEMBRANE PROTEIN 199"/>
    <property type="match status" value="1"/>
</dbReference>
<comment type="subcellular location">
    <subcellularLocation>
        <location evidence="1">Endoplasmic reticulum membrane</location>
        <topology evidence="1">Multi-pass membrane protein</topology>
    </subcellularLocation>
</comment>
<evidence type="ECO:0000256" key="3">
    <source>
        <dbReference type="ARBA" id="ARBA00022824"/>
    </source>
</evidence>
<accession>A0A915K039</accession>
<evidence type="ECO:0000313" key="8">
    <source>
        <dbReference type="WBParaSite" id="nRc.2.0.1.t31575-RA"/>
    </source>
</evidence>
<keyword evidence="4 6" id="KW-1133">Transmembrane helix</keyword>
<evidence type="ECO:0000256" key="4">
    <source>
        <dbReference type="ARBA" id="ARBA00022989"/>
    </source>
</evidence>
<dbReference type="Proteomes" id="UP000887565">
    <property type="component" value="Unplaced"/>
</dbReference>
<evidence type="ECO:0000256" key="6">
    <source>
        <dbReference type="SAM" id="Phobius"/>
    </source>
</evidence>
<dbReference type="GO" id="GO:0070072">
    <property type="term" value="P:vacuolar proton-transporting V-type ATPase complex assembly"/>
    <property type="evidence" value="ECO:0007669"/>
    <property type="project" value="InterPro"/>
</dbReference>
<evidence type="ECO:0000256" key="1">
    <source>
        <dbReference type="ARBA" id="ARBA00004477"/>
    </source>
</evidence>
<reference evidence="8" key="1">
    <citation type="submission" date="2022-11" db="UniProtKB">
        <authorList>
            <consortium name="WormBaseParasite"/>
        </authorList>
    </citation>
    <scope>IDENTIFICATION</scope>
</reference>
<keyword evidence="5 6" id="KW-0472">Membrane</keyword>
<protein>
    <submittedName>
        <fullName evidence="8">Transmembrane protein 199</fullName>
    </submittedName>
</protein>
<dbReference type="GO" id="GO:0005789">
    <property type="term" value="C:endoplasmic reticulum membrane"/>
    <property type="evidence" value="ECO:0007669"/>
    <property type="project" value="UniProtKB-SubCell"/>
</dbReference>
<name>A0A915K039_ROMCU</name>